<sequence>MEIHTHVVQPPSVRAAIGFRVECHDATNVRYFNGSMGPEGMIPRGTDLTTSWESLDAHLSWTREPTPFLSFFRSWDRAMIWRQHLIERGGTNIIILAVWLEGKPRIYDAHAIARMLDYEVGSADPRRRLEHHEEEILLHGAIFSNEYRILACFKGDNLEIRHFMLRFPVNPAVTHFARFSADALLPPTSDPLEWLKDEMVSLTGVMDHVKLCVLLHAVAGIPSRLLRLGDWDVVQTSLRAYAFPH</sequence>
<reference evidence="2 3" key="1">
    <citation type="journal article" date="2014" name="Genome Biol. Evol.">
        <title>Comparative genomics and transcriptomics analyses reveal divergent lifestyle features of nematode endoparasitic fungus Hirsutella minnesotensis.</title>
        <authorList>
            <person name="Lai Y."/>
            <person name="Liu K."/>
            <person name="Zhang X."/>
            <person name="Zhang X."/>
            <person name="Li K."/>
            <person name="Wang N."/>
            <person name="Shu C."/>
            <person name="Wu Y."/>
            <person name="Wang C."/>
            <person name="Bushley K.E."/>
            <person name="Xiang M."/>
            <person name="Liu X."/>
        </authorList>
    </citation>
    <scope>NUCLEOTIDE SEQUENCE [LARGE SCALE GENOMIC DNA]</scope>
    <source>
        <strain evidence="2 3">3608</strain>
    </source>
</reference>
<feature type="domain" description="DUF7587" evidence="1">
    <location>
        <begin position="50"/>
        <end position="142"/>
    </location>
</feature>
<keyword evidence="3" id="KW-1185">Reference proteome</keyword>
<accession>A0A0F8A1D0</accession>
<dbReference type="AlphaFoldDB" id="A0A0F8A1D0"/>
<dbReference type="Proteomes" id="UP000054481">
    <property type="component" value="Unassembled WGS sequence"/>
</dbReference>
<gene>
    <name evidence="2" type="ORF">HIM_11312</name>
</gene>
<dbReference type="InterPro" id="IPR056009">
    <property type="entry name" value="DUF7587"/>
</dbReference>
<evidence type="ECO:0000313" key="3">
    <source>
        <dbReference type="Proteomes" id="UP000054481"/>
    </source>
</evidence>
<evidence type="ECO:0000259" key="1">
    <source>
        <dbReference type="Pfam" id="PF24494"/>
    </source>
</evidence>
<dbReference type="EMBL" id="KQ030733">
    <property type="protein sequence ID" value="KJZ69299.1"/>
    <property type="molecule type" value="Genomic_DNA"/>
</dbReference>
<name>A0A0F8A1D0_9HYPO</name>
<organism evidence="2 3">
    <name type="scientific">Hirsutella minnesotensis 3608</name>
    <dbReference type="NCBI Taxonomy" id="1043627"/>
    <lineage>
        <taxon>Eukaryota</taxon>
        <taxon>Fungi</taxon>
        <taxon>Dikarya</taxon>
        <taxon>Ascomycota</taxon>
        <taxon>Pezizomycotina</taxon>
        <taxon>Sordariomycetes</taxon>
        <taxon>Hypocreomycetidae</taxon>
        <taxon>Hypocreales</taxon>
        <taxon>Ophiocordycipitaceae</taxon>
        <taxon>Hirsutella</taxon>
    </lineage>
</organism>
<dbReference type="OrthoDB" id="5383867at2759"/>
<dbReference type="Pfam" id="PF24494">
    <property type="entry name" value="DUF7587"/>
    <property type="match status" value="1"/>
</dbReference>
<proteinExistence type="predicted"/>
<protein>
    <recommendedName>
        <fullName evidence="1">DUF7587 domain-containing protein</fullName>
    </recommendedName>
</protein>
<evidence type="ECO:0000313" key="2">
    <source>
        <dbReference type="EMBL" id="KJZ69299.1"/>
    </source>
</evidence>